<proteinExistence type="predicted"/>
<evidence type="ECO:0008006" key="4">
    <source>
        <dbReference type="Google" id="ProtNLM"/>
    </source>
</evidence>
<feature type="non-terminal residue" evidence="2">
    <location>
        <position position="65"/>
    </location>
</feature>
<protein>
    <recommendedName>
        <fullName evidence="4">Secreted protein</fullName>
    </recommendedName>
</protein>
<dbReference type="EMBL" id="CATNWA010014026">
    <property type="protein sequence ID" value="CAI9566251.1"/>
    <property type="molecule type" value="Genomic_DNA"/>
</dbReference>
<feature type="region of interest" description="Disordered" evidence="1">
    <location>
        <begin position="35"/>
        <end position="65"/>
    </location>
</feature>
<organism evidence="2 3">
    <name type="scientific">Staurois parvus</name>
    <dbReference type="NCBI Taxonomy" id="386267"/>
    <lineage>
        <taxon>Eukaryota</taxon>
        <taxon>Metazoa</taxon>
        <taxon>Chordata</taxon>
        <taxon>Craniata</taxon>
        <taxon>Vertebrata</taxon>
        <taxon>Euteleostomi</taxon>
        <taxon>Amphibia</taxon>
        <taxon>Batrachia</taxon>
        <taxon>Anura</taxon>
        <taxon>Neobatrachia</taxon>
        <taxon>Ranoidea</taxon>
        <taxon>Ranidae</taxon>
        <taxon>Staurois</taxon>
    </lineage>
</organism>
<evidence type="ECO:0000256" key="1">
    <source>
        <dbReference type="SAM" id="MobiDB-lite"/>
    </source>
</evidence>
<evidence type="ECO:0000313" key="3">
    <source>
        <dbReference type="Proteomes" id="UP001162483"/>
    </source>
</evidence>
<keyword evidence="3" id="KW-1185">Reference proteome</keyword>
<dbReference type="Proteomes" id="UP001162483">
    <property type="component" value="Unassembled WGS sequence"/>
</dbReference>
<evidence type="ECO:0000313" key="2">
    <source>
        <dbReference type="EMBL" id="CAI9566251.1"/>
    </source>
</evidence>
<feature type="compositionally biased region" description="Basic and acidic residues" evidence="1">
    <location>
        <begin position="42"/>
        <end position="54"/>
    </location>
</feature>
<sequence length="65" mass="7201">MELGRKELTSVVFKGLTVCCFTVCALYGPLPGNAKLHSTPPSDRRVELKGERPVCKQHRSLSCQQ</sequence>
<gene>
    <name evidence="2" type="ORF">SPARVUS_LOCUS6344712</name>
</gene>
<name>A0ABN9D4K9_9NEOB</name>
<comment type="caution">
    <text evidence="2">The sequence shown here is derived from an EMBL/GenBank/DDBJ whole genome shotgun (WGS) entry which is preliminary data.</text>
</comment>
<accession>A0ABN9D4K9</accession>
<reference evidence="2" key="1">
    <citation type="submission" date="2023-05" db="EMBL/GenBank/DDBJ databases">
        <authorList>
            <person name="Stuckert A."/>
        </authorList>
    </citation>
    <scope>NUCLEOTIDE SEQUENCE</scope>
</reference>